<dbReference type="PRINTS" id="PR00452">
    <property type="entry name" value="SH3DOMAIN"/>
</dbReference>
<feature type="compositionally biased region" description="Pro residues" evidence="9">
    <location>
        <begin position="297"/>
        <end position="325"/>
    </location>
</feature>
<dbReference type="GO" id="GO:0048812">
    <property type="term" value="P:neuron projection morphogenesis"/>
    <property type="evidence" value="ECO:0007669"/>
    <property type="project" value="TreeGrafter"/>
</dbReference>
<evidence type="ECO:0000256" key="4">
    <source>
        <dbReference type="ARBA" id="ARBA00022490"/>
    </source>
</evidence>
<dbReference type="PANTHER" id="PTHR10829">
    <property type="entry name" value="CORTACTIN AND DREBRIN"/>
    <property type="match status" value="1"/>
</dbReference>
<dbReference type="InterPro" id="IPR035717">
    <property type="entry name" value="Drebrin-like_SH3"/>
</dbReference>
<keyword evidence="4" id="KW-0963">Cytoplasm</keyword>
<dbReference type="GO" id="GO:0045211">
    <property type="term" value="C:postsynaptic membrane"/>
    <property type="evidence" value="ECO:0007669"/>
    <property type="project" value="TreeGrafter"/>
</dbReference>
<dbReference type="OrthoDB" id="5971719at2759"/>
<dbReference type="PANTHER" id="PTHR10829:SF25">
    <property type="entry name" value="DREBRIN-LIKE PROTEIN"/>
    <property type="match status" value="1"/>
</dbReference>
<keyword evidence="6" id="KW-0009">Actin-binding</keyword>
<evidence type="ECO:0000256" key="2">
    <source>
        <dbReference type="ARBA" id="ARBA00011039"/>
    </source>
</evidence>
<dbReference type="InterPro" id="IPR036028">
    <property type="entry name" value="SH3-like_dom_sf"/>
</dbReference>
<organism evidence="12 13">
    <name type="scientific">Clytia hemisphaerica</name>
    <dbReference type="NCBI Taxonomy" id="252671"/>
    <lineage>
        <taxon>Eukaryota</taxon>
        <taxon>Metazoa</taxon>
        <taxon>Cnidaria</taxon>
        <taxon>Hydrozoa</taxon>
        <taxon>Hydroidolina</taxon>
        <taxon>Leptothecata</taxon>
        <taxon>Obeliida</taxon>
        <taxon>Clytiidae</taxon>
        <taxon>Clytia</taxon>
    </lineage>
</organism>
<dbReference type="SUPFAM" id="SSF50044">
    <property type="entry name" value="SH3-domain"/>
    <property type="match status" value="2"/>
</dbReference>
<dbReference type="Pfam" id="PF14604">
    <property type="entry name" value="SH3_9"/>
    <property type="match status" value="1"/>
</dbReference>
<dbReference type="PRINTS" id="PR01217">
    <property type="entry name" value="PRICHEXTENSN"/>
</dbReference>
<dbReference type="GO" id="GO:0030027">
    <property type="term" value="C:lamellipodium"/>
    <property type="evidence" value="ECO:0007669"/>
    <property type="project" value="TreeGrafter"/>
</dbReference>
<dbReference type="InterPro" id="IPR002108">
    <property type="entry name" value="ADF-H"/>
</dbReference>
<comment type="similarity">
    <text evidence="2">Belongs to the ABP1 family.</text>
</comment>
<dbReference type="GO" id="GO:0030425">
    <property type="term" value="C:dendrite"/>
    <property type="evidence" value="ECO:0007669"/>
    <property type="project" value="TreeGrafter"/>
</dbReference>
<dbReference type="GeneID" id="136822480"/>
<dbReference type="Pfam" id="PF00018">
    <property type="entry name" value="SH3_1"/>
    <property type="match status" value="1"/>
</dbReference>
<evidence type="ECO:0000256" key="9">
    <source>
        <dbReference type="SAM" id="MobiDB-lite"/>
    </source>
</evidence>
<evidence type="ECO:0000256" key="1">
    <source>
        <dbReference type="ARBA" id="ARBA00004245"/>
    </source>
</evidence>
<dbReference type="GO" id="GO:0030864">
    <property type="term" value="C:cortical actin cytoskeleton"/>
    <property type="evidence" value="ECO:0007669"/>
    <property type="project" value="TreeGrafter"/>
</dbReference>
<feature type="domain" description="ADF-H" evidence="11">
    <location>
        <begin position="2"/>
        <end position="133"/>
    </location>
</feature>
<evidence type="ECO:0000256" key="6">
    <source>
        <dbReference type="ARBA" id="ARBA00023203"/>
    </source>
</evidence>
<dbReference type="GO" id="GO:0030427">
    <property type="term" value="C:site of polarized growth"/>
    <property type="evidence" value="ECO:0007669"/>
    <property type="project" value="TreeGrafter"/>
</dbReference>
<feature type="domain" description="SH3" evidence="10">
    <location>
        <begin position="412"/>
        <end position="472"/>
    </location>
</feature>
<dbReference type="InterPro" id="IPR001452">
    <property type="entry name" value="SH3_domain"/>
</dbReference>
<dbReference type="GO" id="GO:0005884">
    <property type="term" value="C:actin filament"/>
    <property type="evidence" value="ECO:0007669"/>
    <property type="project" value="TreeGrafter"/>
</dbReference>
<dbReference type="FunFam" id="2.30.30.40:FF:000046">
    <property type="entry name" value="Drebrin-like protein isoform B"/>
    <property type="match status" value="2"/>
</dbReference>
<evidence type="ECO:0000259" key="10">
    <source>
        <dbReference type="PROSITE" id="PS50002"/>
    </source>
</evidence>
<dbReference type="AlphaFoldDB" id="A0A7M5XAR8"/>
<dbReference type="PROSITE" id="PS51263">
    <property type="entry name" value="ADF_H"/>
    <property type="match status" value="1"/>
</dbReference>
<dbReference type="CDD" id="cd11960">
    <property type="entry name" value="SH3_Abp1_eu"/>
    <property type="match status" value="2"/>
</dbReference>
<dbReference type="Gene3D" id="3.40.20.10">
    <property type="entry name" value="Severin"/>
    <property type="match status" value="1"/>
</dbReference>
<evidence type="ECO:0000256" key="7">
    <source>
        <dbReference type="ARBA" id="ARBA00023212"/>
    </source>
</evidence>
<feature type="compositionally biased region" description="Basic and acidic residues" evidence="9">
    <location>
        <begin position="179"/>
        <end position="273"/>
    </location>
</feature>
<dbReference type="SMART" id="SM00102">
    <property type="entry name" value="ADF"/>
    <property type="match status" value="1"/>
</dbReference>
<dbReference type="EnsemblMetazoa" id="CLYHEMT020420.1">
    <property type="protein sequence ID" value="CLYHEMP020420.1"/>
    <property type="gene ID" value="CLYHEMG020420"/>
</dbReference>
<dbReference type="RefSeq" id="XP_066934846.1">
    <property type="nucleotide sequence ID" value="XM_067078745.1"/>
</dbReference>
<dbReference type="GO" id="GO:0030833">
    <property type="term" value="P:regulation of actin filament polymerization"/>
    <property type="evidence" value="ECO:0007669"/>
    <property type="project" value="TreeGrafter"/>
</dbReference>
<dbReference type="SMART" id="SM00326">
    <property type="entry name" value="SH3"/>
    <property type="match status" value="2"/>
</dbReference>
<keyword evidence="5" id="KW-0175">Coiled coil</keyword>
<evidence type="ECO:0000256" key="3">
    <source>
        <dbReference type="ARBA" id="ARBA00022443"/>
    </source>
</evidence>
<dbReference type="CDD" id="cd11281">
    <property type="entry name" value="ADF_drebrin_like"/>
    <property type="match status" value="1"/>
</dbReference>
<feature type="region of interest" description="Disordered" evidence="9">
    <location>
        <begin position="179"/>
        <end position="410"/>
    </location>
</feature>
<keyword evidence="13" id="KW-1185">Reference proteome</keyword>
<dbReference type="GO" id="GO:0098974">
    <property type="term" value="P:postsynaptic actin cytoskeleton organization"/>
    <property type="evidence" value="ECO:0007669"/>
    <property type="project" value="TreeGrafter"/>
</dbReference>
<sequence length="556" mass="62548">MSVNLNKYKSDLVKAWEELRDPKSDNDWVIFGYDGQSSDLKVQSQGEDGIVEMIDDFNGGKIQYGGARVIDPNTNLPKIVFINWQGEGVPANVKGKCANHLRDITNLFRGAHVQINARCDDDVEEDVIMEKVKNASGANYSFHKEKPKAFVPQGKIGSVYQRSRPDLDKAFQDKGKFWAQNEKDSKQQKQEEENRLKEEKLKESQKRAERDRKDTEQRERLQKERAQSIDKERESQNSEAKRRAEEEKKRYEASLKESQKDDDEFRRRSDSERRKRIAEANQLIKGRQGVKETFERPSPPAPAKKAAPPPRKAVIPPPVRQPSPEPTREPSPEPPREPTPPPHRDPTPPPHRDPTPPPHREPTPPPTYEPTPPPTYESVSEPSPPPSRQLPPEPQPEPVPEPVVETLAPSAGGGITAKALFDYQAVDGTEISFDPGDLISNIEKIDEGWWRGEAPDQSYGLFPANFVEEITAGGAAEVVAEPEPQPELQPEPAVTSQSRGVCARALYDYQAADDSEITFDPEDVITNIEKIDDGWWRGEAPDGSYGLFPANYVEEI</sequence>
<feature type="domain" description="SH3" evidence="10">
    <location>
        <begin position="498"/>
        <end position="556"/>
    </location>
</feature>
<dbReference type="GO" id="GO:0045773">
    <property type="term" value="P:positive regulation of axon extension"/>
    <property type="evidence" value="ECO:0007669"/>
    <property type="project" value="TreeGrafter"/>
</dbReference>
<dbReference type="Gene3D" id="2.30.30.40">
    <property type="entry name" value="SH3 Domains"/>
    <property type="match status" value="2"/>
</dbReference>
<protein>
    <recommendedName>
        <fullName evidence="14">Drebrin-like protein</fullName>
    </recommendedName>
</protein>
<dbReference type="Pfam" id="PF00241">
    <property type="entry name" value="Cofilin_ADF"/>
    <property type="match status" value="1"/>
</dbReference>
<proteinExistence type="inferred from homology"/>
<dbReference type="GO" id="GO:0014069">
    <property type="term" value="C:postsynaptic density"/>
    <property type="evidence" value="ECO:0007669"/>
    <property type="project" value="TreeGrafter"/>
</dbReference>
<keyword evidence="3 8" id="KW-0728">SH3 domain</keyword>
<feature type="compositionally biased region" description="Basic and acidic residues" evidence="9">
    <location>
        <begin position="326"/>
        <end position="362"/>
    </location>
</feature>
<dbReference type="PROSITE" id="PS50002">
    <property type="entry name" value="SH3"/>
    <property type="match status" value="2"/>
</dbReference>
<reference evidence="12" key="1">
    <citation type="submission" date="2021-01" db="UniProtKB">
        <authorList>
            <consortium name="EnsemblMetazoa"/>
        </authorList>
    </citation>
    <scope>IDENTIFICATION</scope>
</reference>
<feature type="compositionally biased region" description="Pro residues" evidence="9">
    <location>
        <begin position="382"/>
        <end position="401"/>
    </location>
</feature>
<evidence type="ECO:0000256" key="5">
    <source>
        <dbReference type="ARBA" id="ARBA00023054"/>
    </source>
</evidence>
<dbReference type="GO" id="GO:0051015">
    <property type="term" value="F:actin filament binding"/>
    <property type="evidence" value="ECO:0007669"/>
    <property type="project" value="TreeGrafter"/>
</dbReference>
<evidence type="ECO:0000256" key="8">
    <source>
        <dbReference type="PROSITE-ProRule" id="PRU00192"/>
    </source>
</evidence>
<feature type="compositionally biased region" description="Pro residues" evidence="9">
    <location>
        <begin position="363"/>
        <end position="375"/>
    </location>
</feature>
<name>A0A7M5XAR8_9CNID</name>
<accession>A0A7M5XAR8</accession>
<dbReference type="Proteomes" id="UP000594262">
    <property type="component" value="Unplaced"/>
</dbReference>
<keyword evidence="7" id="KW-0206">Cytoskeleton</keyword>
<comment type="subcellular location">
    <subcellularLocation>
        <location evidence="1">Cytoplasm</location>
        <location evidence="1">Cytoskeleton</location>
    </subcellularLocation>
</comment>
<evidence type="ECO:0000313" key="12">
    <source>
        <dbReference type="EnsemblMetazoa" id="CLYHEMP020420.1"/>
    </source>
</evidence>
<dbReference type="InterPro" id="IPR029006">
    <property type="entry name" value="ADF-H/Gelsolin-like_dom_sf"/>
</dbReference>
<evidence type="ECO:0008006" key="14">
    <source>
        <dbReference type="Google" id="ProtNLM"/>
    </source>
</evidence>
<evidence type="ECO:0000259" key="11">
    <source>
        <dbReference type="PROSITE" id="PS51263"/>
    </source>
</evidence>
<evidence type="ECO:0000313" key="13">
    <source>
        <dbReference type="Proteomes" id="UP000594262"/>
    </source>
</evidence>
<dbReference type="SUPFAM" id="SSF55753">
    <property type="entry name" value="Actin depolymerizing proteins"/>
    <property type="match status" value="1"/>
</dbReference>